<proteinExistence type="predicted"/>
<accession>A0A0G0JRB2</accession>
<dbReference type="AlphaFoldDB" id="A0A0G0JRB2"/>
<organism evidence="1 2">
    <name type="scientific">Candidatus Magasanikbacteria bacterium GW2011_GWA2_37_8</name>
    <dbReference type="NCBI Taxonomy" id="1619036"/>
    <lineage>
        <taxon>Bacteria</taxon>
        <taxon>Candidatus Magasanikiibacteriota</taxon>
    </lineage>
</organism>
<dbReference type="Proteomes" id="UP000034333">
    <property type="component" value="Unassembled WGS sequence"/>
</dbReference>
<evidence type="ECO:0000313" key="1">
    <source>
        <dbReference type="EMBL" id="KKQ39469.1"/>
    </source>
</evidence>
<gene>
    <name evidence="1" type="ORF">US58_C0032G0008</name>
</gene>
<reference evidence="1 2" key="1">
    <citation type="journal article" date="2015" name="Nature">
        <title>rRNA introns, odd ribosomes, and small enigmatic genomes across a large radiation of phyla.</title>
        <authorList>
            <person name="Brown C.T."/>
            <person name="Hug L.A."/>
            <person name="Thomas B.C."/>
            <person name="Sharon I."/>
            <person name="Castelle C.J."/>
            <person name="Singh A."/>
            <person name="Wilkins M.J."/>
            <person name="Williams K.H."/>
            <person name="Banfield J.F."/>
        </authorList>
    </citation>
    <scope>NUCLEOTIDE SEQUENCE [LARGE SCALE GENOMIC DNA]</scope>
</reference>
<dbReference type="EMBL" id="LBTN01000032">
    <property type="protein sequence ID" value="KKQ39469.1"/>
    <property type="molecule type" value="Genomic_DNA"/>
</dbReference>
<sequence length="149" mass="16457">MVEEPPPGRRPLRILHLLPHPRADPLRPQLAHAAHVRRAWLRGHGHRRQLRVHGQPEPAPDLHPGAHRGCTYPARQGLHHDDHRNAGDGAAHVPTGTRPLAVHAVLVPVLHDHRRGHVAAALPAVRRRDRPRGQDGYVHGCGAVPVVHD</sequence>
<name>A0A0G0JRB2_9BACT</name>
<evidence type="ECO:0000313" key="2">
    <source>
        <dbReference type="Proteomes" id="UP000034333"/>
    </source>
</evidence>
<protein>
    <submittedName>
        <fullName evidence="1">Uncharacterized protein</fullName>
    </submittedName>
</protein>
<comment type="caution">
    <text evidence="1">The sequence shown here is derived from an EMBL/GenBank/DDBJ whole genome shotgun (WGS) entry which is preliminary data.</text>
</comment>